<dbReference type="Gene3D" id="3.40.50.2300">
    <property type="match status" value="1"/>
</dbReference>
<evidence type="ECO:0000313" key="5">
    <source>
        <dbReference type="Proteomes" id="UP001620409"/>
    </source>
</evidence>
<dbReference type="RefSeq" id="WP_380016971.1">
    <property type="nucleotide sequence ID" value="NZ_JADIKI010000021.1"/>
</dbReference>
<feature type="modified residue" description="4-aspartylphosphate" evidence="2">
    <location>
        <position position="66"/>
    </location>
</feature>
<comment type="caution">
    <text evidence="4">The sequence shown here is derived from an EMBL/GenBank/DDBJ whole genome shotgun (WGS) entry which is preliminary data.</text>
</comment>
<dbReference type="Pfam" id="PF00072">
    <property type="entry name" value="Response_reg"/>
    <property type="match status" value="1"/>
</dbReference>
<feature type="domain" description="Response regulatory" evidence="3">
    <location>
        <begin position="17"/>
        <end position="135"/>
    </location>
</feature>
<name>A0ABW8IH36_9GAMM</name>
<sequence length="247" mass="26367">MPYPSTDALPASTTEPYVLVADDDAPTRCFLGDAFRQFGARVALAATGNEAQALTQNETFDLLVLDCRMPDAGAVEILTHLRNSPEAGSVWSPAVASSAELDAEAQQTLLAAGFHAVLPKPCSLRDLRNLLALATAGRRNLPVLDDGVALNTSGTPAVVQALRGLLRQELLAICQELDDLSTDTKALEARLHKLRSSCGFCGAASLSEHIVALQRHLKLEHRGAMLPLADFRRSVQQTIEALHVNGA</sequence>
<dbReference type="InterPro" id="IPR001789">
    <property type="entry name" value="Sig_transdc_resp-reg_receiver"/>
</dbReference>
<evidence type="ECO:0000256" key="1">
    <source>
        <dbReference type="ARBA" id="ARBA00022553"/>
    </source>
</evidence>
<evidence type="ECO:0000256" key="2">
    <source>
        <dbReference type="PROSITE-ProRule" id="PRU00169"/>
    </source>
</evidence>
<accession>A0ABW8IH36</accession>
<dbReference type="InterPro" id="IPR036641">
    <property type="entry name" value="HPT_dom_sf"/>
</dbReference>
<protein>
    <submittedName>
        <fullName evidence="4">Response regulator</fullName>
    </submittedName>
</protein>
<dbReference type="SUPFAM" id="SSF47226">
    <property type="entry name" value="Histidine-containing phosphotransfer domain, HPT domain"/>
    <property type="match status" value="1"/>
</dbReference>
<organism evidence="4 5">
    <name type="scientific">Dyella humi</name>
    <dbReference type="NCBI Taxonomy" id="1770547"/>
    <lineage>
        <taxon>Bacteria</taxon>
        <taxon>Pseudomonadati</taxon>
        <taxon>Pseudomonadota</taxon>
        <taxon>Gammaproteobacteria</taxon>
        <taxon>Lysobacterales</taxon>
        <taxon>Rhodanobacteraceae</taxon>
        <taxon>Dyella</taxon>
    </lineage>
</organism>
<dbReference type="EMBL" id="JADIKI010000021">
    <property type="protein sequence ID" value="MFK2853601.1"/>
    <property type="molecule type" value="Genomic_DNA"/>
</dbReference>
<evidence type="ECO:0000313" key="4">
    <source>
        <dbReference type="EMBL" id="MFK2853601.1"/>
    </source>
</evidence>
<gene>
    <name evidence="4" type="ORF">ISP18_03190</name>
</gene>
<dbReference type="PROSITE" id="PS50110">
    <property type="entry name" value="RESPONSE_REGULATORY"/>
    <property type="match status" value="1"/>
</dbReference>
<keyword evidence="1 2" id="KW-0597">Phosphoprotein</keyword>
<proteinExistence type="predicted"/>
<dbReference type="Proteomes" id="UP001620409">
    <property type="component" value="Unassembled WGS sequence"/>
</dbReference>
<dbReference type="Gene3D" id="1.20.120.160">
    <property type="entry name" value="HPT domain"/>
    <property type="match status" value="1"/>
</dbReference>
<reference evidence="4 5" key="1">
    <citation type="submission" date="2020-10" db="EMBL/GenBank/DDBJ databases">
        <title>Phylogeny of dyella-like bacteria.</title>
        <authorList>
            <person name="Fu J."/>
        </authorList>
    </citation>
    <scope>NUCLEOTIDE SEQUENCE [LARGE SCALE GENOMIC DNA]</scope>
    <source>
        <strain evidence="4 5">DHG40</strain>
    </source>
</reference>
<dbReference type="InterPro" id="IPR050595">
    <property type="entry name" value="Bact_response_regulator"/>
</dbReference>
<dbReference type="PANTHER" id="PTHR44591:SF3">
    <property type="entry name" value="RESPONSE REGULATORY DOMAIN-CONTAINING PROTEIN"/>
    <property type="match status" value="1"/>
</dbReference>
<keyword evidence="5" id="KW-1185">Reference proteome</keyword>
<dbReference type="SMART" id="SM00448">
    <property type="entry name" value="REC"/>
    <property type="match status" value="1"/>
</dbReference>
<dbReference type="SUPFAM" id="SSF52172">
    <property type="entry name" value="CheY-like"/>
    <property type="match status" value="1"/>
</dbReference>
<evidence type="ECO:0000259" key="3">
    <source>
        <dbReference type="PROSITE" id="PS50110"/>
    </source>
</evidence>
<dbReference type="InterPro" id="IPR011006">
    <property type="entry name" value="CheY-like_superfamily"/>
</dbReference>
<dbReference type="PANTHER" id="PTHR44591">
    <property type="entry name" value="STRESS RESPONSE REGULATOR PROTEIN 1"/>
    <property type="match status" value="1"/>
</dbReference>